<evidence type="ECO:0000313" key="2">
    <source>
        <dbReference type="EMBL" id="BAD88075.1"/>
    </source>
</evidence>
<proteinExistence type="predicted"/>
<dbReference type="EMBL" id="AP004231">
    <property type="protein sequence ID" value="BAD88075.1"/>
    <property type="molecule type" value="Genomic_DNA"/>
</dbReference>
<reference evidence="2" key="1">
    <citation type="journal article" date="2002" name="Nature">
        <title>The genome sequence and structure of rice chromosome 1.</title>
        <authorList>
            <person name="Sasaki T."/>
            <person name="Matsumoto T."/>
            <person name="Yamamoto K."/>
            <person name="Sakata K."/>
            <person name="Baba T."/>
            <person name="Katayose Y."/>
            <person name="Wu J."/>
            <person name="Niimura Y."/>
            <person name="Cheng Z."/>
            <person name="Nagamura Y."/>
            <person name="Antonio B.A."/>
            <person name="Kanamori H."/>
            <person name="Hosokawa S."/>
            <person name="Masukawa M."/>
            <person name="Arikawa K."/>
            <person name="Chiden Y."/>
            <person name="Hayashi M."/>
            <person name="Okamoto M."/>
            <person name="Ando T."/>
            <person name="Aoki H."/>
            <person name="Arita K."/>
            <person name="Hamada M."/>
            <person name="Harada C."/>
            <person name="Hijishita S."/>
            <person name="Honda M."/>
            <person name="Ichikawa Y."/>
            <person name="Idonuma A."/>
            <person name="Iijima M."/>
            <person name="Ikeda M."/>
            <person name="Ikeno M."/>
            <person name="Itoh S."/>
            <person name="Itoh T."/>
            <person name="Itoh Y."/>
            <person name="Itoh Y."/>
            <person name="Iwabuchi A."/>
            <person name="Kamiya K."/>
            <person name="Karasawa W."/>
            <person name="Katagiri S."/>
            <person name="Kikuta A."/>
            <person name="Kobayashi N."/>
            <person name="Kono I."/>
            <person name="Machita K."/>
            <person name="Maehara T."/>
            <person name="Mizuno H."/>
            <person name="Mizubayashi T."/>
            <person name="Mukai Y."/>
            <person name="Nagasaki H."/>
            <person name="Nakashima M."/>
            <person name="Nakama Y."/>
            <person name="Nakamichi Y."/>
            <person name="Nakamura M."/>
            <person name="Namiki N."/>
            <person name="Negishi M."/>
            <person name="Ohta I."/>
            <person name="Ono N."/>
            <person name="Saji S."/>
            <person name="Sakai K."/>
            <person name="Shibata M."/>
            <person name="Shimokawa T."/>
            <person name="Shomura A."/>
            <person name="Song J."/>
            <person name="Takazaki Y."/>
            <person name="Terasawa K."/>
            <person name="Tsuji K."/>
            <person name="Waki K."/>
            <person name="Yamagata H."/>
            <person name="Yamane H."/>
            <person name="Yoshiki S."/>
            <person name="Yoshihara R."/>
            <person name="Yukawa K."/>
            <person name="Zhong H."/>
            <person name="Iwama H."/>
            <person name="Endo T."/>
            <person name="Ito H."/>
            <person name="Hahn J.H."/>
            <person name="Kim H.I."/>
            <person name="Eun M.Y."/>
            <person name="Yano M."/>
            <person name="Jiang J."/>
            <person name="Gojobori T."/>
        </authorList>
    </citation>
    <scope>NUCLEOTIDE SEQUENCE [LARGE SCALE GENOMIC DNA]</scope>
</reference>
<feature type="region of interest" description="Disordered" evidence="1">
    <location>
        <begin position="122"/>
        <end position="145"/>
    </location>
</feature>
<gene>
    <name evidence="2" type="primary">OSJNBa0026J14.22</name>
</gene>
<name>Q5JKD3_ORYSJ</name>
<dbReference type="AlphaFoldDB" id="Q5JKD3"/>
<organism evidence="2">
    <name type="scientific">Oryza sativa subsp. japonica</name>
    <name type="common">Rice</name>
    <dbReference type="NCBI Taxonomy" id="39947"/>
    <lineage>
        <taxon>Eukaryota</taxon>
        <taxon>Viridiplantae</taxon>
        <taxon>Streptophyta</taxon>
        <taxon>Embryophyta</taxon>
        <taxon>Tracheophyta</taxon>
        <taxon>Spermatophyta</taxon>
        <taxon>Magnoliopsida</taxon>
        <taxon>Liliopsida</taxon>
        <taxon>Poales</taxon>
        <taxon>Poaceae</taxon>
        <taxon>BOP clade</taxon>
        <taxon>Oryzoideae</taxon>
        <taxon>Oryzeae</taxon>
        <taxon>Oryzinae</taxon>
        <taxon>Oryza</taxon>
        <taxon>Oryza sativa</taxon>
    </lineage>
</organism>
<protein>
    <submittedName>
        <fullName evidence="2">Uncharacterized protein</fullName>
    </submittedName>
</protein>
<feature type="compositionally biased region" description="Basic and acidic residues" evidence="1">
    <location>
        <begin position="136"/>
        <end position="145"/>
    </location>
</feature>
<evidence type="ECO:0000256" key="1">
    <source>
        <dbReference type="SAM" id="MobiDB-lite"/>
    </source>
</evidence>
<feature type="compositionally biased region" description="Polar residues" evidence="1">
    <location>
        <begin position="125"/>
        <end position="134"/>
    </location>
</feature>
<accession>Q5JKD3</accession>
<sequence length="145" mass="16276">MRHGKREGQWWRRWRSGVEGKTCGVAEYGRRGTLVVEDDLGVGVDDAAVEVVFLAWQVNHGRLAESVGGVPLVRDRWKKFFSPLLFFAPLLPHMSATERSSRVVELSTPIVVAAAAALEEEENYDSGSTHNNGNIRMEKPWKETK</sequence>
<dbReference type="Proteomes" id="UP000817658">
    <property type="component" value="Chromosome 1"/>
</dbReference>